<dbReference type="InterPro" id="IPR006680">
    <property type="entry name" value="Amidohydro-rel"/>
</dbReference>
<dbReference type="Gene3D" id="3.20.20.140">
    <property type="entry name" value="Metal-dependent hydrolases"/>
    <property type="match status" value="1"/>
</dbReference>
<keyword evidence="3" id="KW-0378">Hydrolase</keyword>
<comment type="similarity">
    <text evidence="1">Belongs to the metallo-dependent hydrolases superfamily.</text>
</comment>
<protein>
    <submittedName>
        <fullName evidence="3">Putative metal-dependent hydrolase of the TIM-barrel fold protein</fullName>
    </submittedName>
</protein>
<proteinExistence type="inferred from homology"/>
<dbReference type="EMBL" id="AMGM01000006">
    <property type="protein sequence ID" value="EKB50661.1"/>
    <property type="molecule type" value="Genomic_DNA"/>
</dbReference>
<dbReference type="Proteomes" id="UP000004478">
    <property type="component" value="Unassembled WGS sequence"/>
</dbReference>
<keyword evidence="4" id="KW-1185">Reference proteome</keyword>
<dbReference type="InterPro" id="IPR032466">
    <property type="entry name" value="Metal_Hydrolase"/>
</dbReference>
<name>K1L7H8_CECL9</name>
<dbReference type="SUPFAM" id="SSF51556">
    <property type="entry name" value="Metallo-dependent hydrolases"/>
    <property type="match status" value="1"/>
</dbReference>
<evidence type="ECO:0000256" key="1">
    <source>
        <dbReference type="ARBA" id="ARBA00038310"/>
    </source>
</evidence>
<feature type="domain" description="Amidohydrolase-related" evidence="2">
    <location>
        <begin position="3"/>
        <end position="274"/>
    </location>
</feature>
<reference evidence="3 4" key="1">
    <citation type="journal article" date="2012" name="J. Bacteriol.">
        <title>Draft Genome Sequence of Cecembia lonarensis Strain LW9T, Isolated from Lonar Lake, a Haloalkaline Lake in India.</title>
        <authorList>
            <person name="Shivaji S."/>
            <person name="Ara S."/>
            <person name="Singh A."/>
            <person name="Pinnaka A.K."/>
        </authorList>
    </citation>
    <scope>NUCLEOTIDE SEQUENCE [LARGE SCALE GENOMIC DNA]</scope>
    <source>
        <strain evidence="3 4">LW9</strain>
    </source>
</reference>
<comment type="caution">
    <text evidence="3">The sequence shown here is derived from an EMBL/GenBank/DDBJ whole genome shotgun (WGS) entry which is preliminary data.</text>
</comment>
<dbReference type="InterPro" id="IPR052350">
    <property type="entry name" value="Metallo-dep_Lactonases"/>
</dbReference>
<accession>K1L7H8</accession>
<gene>
    <name evidence="3" type="ORF">B879_00640</name>
</gene>
<dbReference type="OrthoDB" id="5450317at2"/>
<dbReference type="AlphaFoldDB" id="K1L7H8"/>
<evidence type="ECO:0000313" key="4">
    <source>
        <dbReference type="Proteomes" id="UP000004478"/>
    </source>
</evidence>
<dbReference type="GO" id="GO:0016787">
    <property type="term" value="F:hydrolase activity"/>
    <property type="evidence" value="ECO:0007669"/>
    <property type="project" value="UniProtKB-KW"/>
</dbReference>
<evidence type="ECO:0000259" key="2">
    <source>
        <dbReference type="Pfam" id="PF04909"/>
    </source>
</evidence>
<sequence>MRIDAHQHFWKFDPIRDAWINDGMQVIRKDFLPQDLKPELDKKQIDGCIAVQADQSPHETRYLLELAEQNPWIKKVVGWVDLNAEDIDAQLELYASEKKLAGFRKILQTLPPEAMDDPRFLRGIGKLSKYGFTYDVLIYPEHLEKAYEMIVRFPDQPFIIDHLAKPNIKNGEFEKWSEGIQKIAELEQVYCKVSGMVTEADWKNWKQADFIPCLDTVTEVFGTKRLVYGSDWPVCLLAGSYNEVFDLVYNYYSEFPHSEQVGIFGANAQRFYGIGE</sequence>
<dbReference type="RefSeq" id="WP_009183688.1">
    <property type="nucleotide sequence ID" value="NZ_AMGM01000006.1"/>
</dbReference>
<dbReference type="PANTHER" id="PTHR43569:SF2">
    <property type="entry name" value="AMIDOHYDROLASE-RELATED DOMAIN-CONTAINING PROTEIN"/>
    <property type="match status" value="1"/>
</dbReference>
<evidence type="ECO:0000313" key="3">
    <source>
        <dbReference type="EMBL" id="EKB50661.1"/>
    </source>
</evidence>
<dbReference type="PATRIC" id="fig|1225176.3.peg.686"/>
<organism evidence="3 4">
    <name type="scientific">Cecembia lonarensis (strain CCUG 58316 / KCTC 22772 / LW9)</name>
    <dbReference type="NCBI Taxonomy" id="1225176"/>
    <lineage>
        <taxon>Bacteria</taxon>
        <taxon>Pseudomonadati</taxon>
        <taxon>Bacteroidota</taxon>
        <taxon>Cytophagia</taxon>
        <taxon>Cytophagales</taxon>
        <taxon>Cyclobacteriaceae</taxon>
        <taxon>Cecembia</taxon>
    </lineage>
</organism>
<dbReference type="PANTHER" id="PTHR43569">
    <property type="entry name" value="AMIDOHYDROLASE"/>
    <property type="match status" value="1"/>
</dbReference>
<dbReference type="Pfam" id="PF04909">
    <property type="entry name" value="Amidohydro_2"/>
    <property type="match status" value="1"/>
</dbReference>